<dbReference type="PRINTS" id="PR00024">
    <property type="entry name" value="HOMEOBOX"/>
</dbReference>
<dbReference type="SUPFAM" id="SSF46689">
    <property type="entry name" value="Homeodomain-like"/>
    <property type="match status" value="1"/>
</dbReference>
<dbReference type="PROSITE" id="PS50071">
    <property type="entry name" value="HOMEOBOX_2"/>
    <property type="match status" value="1"/>
</dbReference>
<evidence type="ECO:0000256" key="9">
    <source>
        <dbReference type="ARBA" id="ARBA00023242"/>
    </source>
</evidence>
<evidence type="ECO:0000256" key="8">
    <source>
        <dbReference type="ARBA" id="ARBA00023163"/>
    </source>
</evidence>
<dbReference type="SMART" id="SM00389">
    <property type="entry name" value="HOX"/>
    <property type="match status" value="1"/>
</dbReference>
<keyword evidence="8" id="KW-0804">Transcription</keyword>
<reference evidence="14" key="1">
    <citation type="submission" date="2022-12" db="EMBL/GenBank/DDBJ databases">
        <authorList>
            <person name="Alioto T."/>
            <person name="Alioto T."/>
            <person name="Gomez Garrido J."/>
        </authorList>
    </citation>
    <scope>NUCLEOTIDE SEQUENCE</scope>
</reference>
<organism evidence="14 15">
    <name type="scientific">Podarcis lilfordi</name>
    <name type="common">Lilford's wall lizard</name>
    <dbReference type="NCBI Taxonomy" id="74358"/>
    <lineage>
        <taxon>Eukaryota</taxon>
        <taxon>Metazoa</taxon>
        <taxon>Chordata</taxon>
        <taxon>Craniata</taxon>
        <taxon>Vertebrata</taxon>
        <taxon>Euteleostomi</taxon>
        <taxon>Lepidosauria</taxon>
        <taxon>Squamata</taxon>
        <taxon>Bifurcata</taxon>
        <taxon>Unidentata</taxon>
        <taxon>Episquamata</taxon>
        <taxon>Laterata</taxon>
        <taxon>Lacertibaenia</taxon>
        <taxon>Lacertidae</taxon>
        <taxon>Podarcis</taxon>
    </lineage>
</organism>
<feature type="compositionally biased region" description="Low complexity" evidence="12">
    <location>
        <begin position="202"/>
        <end position="231"/>
    </location>
</feature>
<feature type="compositionally biased region" description="Low complexity" evidence="12">
    <location>
        <begin position="291"/>
        <end position="303"/>
    </location>
</feature>
<keyword evidence="7 10" id="KW-0371">Homeobox</keyword>
<evidence type="ECO:0000313" key="14">
    <source>
        <dbReference type="EMBL" id="CAI5762202.1"/>
    </source>
</evidence>
<dbReference type="GO" id="GO:0006351">
    <property type="term" value="P:DNA-templated transcription"/>
    <property type="evidence" value="ECO:0007669"/>
    <property type="project" value="InterPro"/>
</dbReference>
<dbReference type="Proteomes" id="UP001178461">
    <property type="component" value="Chromosome 1"/>
</dbReference>
<dbReference type="Pfam" id="PF00046">
    <property type="entry name" value="Homeodomain"/>
    <property type="match status" value="1"/>
</dbReference>
<dbReference type="InterPro" id="IPR001356">
    <property type="entry name" value="HD"/>
</dbReference>
<evidence type="ECO:0000256" key="5">
    <source>
        <dbReference type="ARBA" id="ARBA00023015"/>
    </source>
</evidence>
<dbReference type="GO" id="GO:0005634">
    <property type="term" value="C:nucleus"/>
    <property type="evidence" value="ECO:0007669"/>
    <property type="project" value="UniProtKB-SubCell"/>
</dbReference>
<dbReference type="GO" id="GO:0009954">
    <property type="term" value="P:proximal/distal pattern formation"/>
    <property type="evidence" value="ECO:0007669"/>
    <property type="project" value="TreeGrafter"/>
</dbReference>
<evidence type="ECO:0000256" key="10">
    <source>
        <dbReference type="PROSITE-ProRule" id="PRU00108"/>
    </source>
</evidence>
<evidence type="ECO:0000256" key="7">
    <source>
        <dbReference type="ARBA" id="ARBA00023155"/>
    </source>
</evidence>
<dbReference type="InterPro" id="IPR020479">
    <property type="entry name" value="HD_metazoa"/>
</dbReference>
<evidence type="ECO:0000256" key="12">
    <source>
        <dbReference type="SAM" id="MobiDB-lite"/>
    </source>
</evidence>
<evidence type="ECO:0000256" key="3">
    <source>
        <dbReference type="ARBA" id="ARBA00006317"/>
    </source>
</evidence>
<dbReference type="GO" id="GO:0000978">
    <property type="term" value="F:RNA polymerase II cis-regulatory region sequence-specific DNA binding"/>
    <property type="evidence" value="ECO:0007669"/>
    <property type="project" value="TreeGrafter"/>
</dbReference>
<evidence type="ECO:0000256" key="2">
    <source>
        <dbReference type="ARBA" id="ARBA00004123"/>
    </source>
</evidence>
<dbReference type="Gene3D" id="1.10.10.60">
    <property type="entry name" value="Homeodomain-like"/>
    <property type="match status" value="1"/>
</dbReference>
<keyword evidence="15" id="KW-1185">Reference proteome</keyword>
<evidence type="ECO:0000256" key="1">
    <source>
        <dbReference type="ARBA" id="ARBA00003263"/>
    </source>
</evidence>
<keyword evidence="4" id="KW-0217">Developmental protein</keyword>
<comment type="similarity">
    <text evidence="3">Belongs to the Abd-B homeobox family.</text>
</comment>
<keyword evidence="9 10" id="KW-0539">Nucleus</keyword>
<dbReference type="EMBL" id="OX395126">
    <property type="protein sequence ID" value="CAI5762202.1"/>
    <property type="molecule type" value="Genomic_DNA"/>
</dbReference>
<sequence>MPCYGGSLQKMSTGGTLSNYYVDSLIGHDSEEVYGGGVGGAGGGVGGVGGAARFLQGGHHATPRPSSGVVAEGSDFSSCSFAPKSAVFPASWPAVHPQPPAPMPGIYHPYMPQPHLGGPGEGGGGGGGRYVRSWIEPFASFPSSPGNGGGGNSNVSAANAAAAAAAAAATTSIASNGAGGGSSSARHYGIVKPESGAAAAAAATGPVGPSPSSSSATVSSSSSSSSCSSDSPSKRTECAPSREPSGVNGPEYTCNSFLAEPREKAAAAATVSNGSSHPVAAAVAAATSNITTTSSNGSTATPAKPASGCSRNASPSSDLKEEKPQQQLDPNNPAANWIHARSTRKKRCPYTKFQTLELEKEFLFNMYLTRDRRYEVARILNLTERQVKIWFQNRRMKMKKMNKEKGNKGD</sequence>
<dbReference type="AlphaFoldDB" id="A0AA35NVP1"/>
<dbReference type="InterPro" id="IPR006711">
    <property type="entry name" value="Hox9_activation_N"/>
</dbReference>
<comment type="function">
    <text evidence="1">Sequence-specific transcription factor which is part of a developmental regulatory system that provides cells with specific positional identities on the anterior-posterior axis.</text>
</comment>
<gene>
    <name evidence="14" type="ORF">PODLI_1B014006</name>
</gene>
<dbReference type="PROSITE" id="PS00027">
    <property type="entry name" value="HOMEOBOX_1"/>
    <property type="match status" value="1"/>
</dbReference>
<protein>
    <submittedName>
        <fullName evidence="14">Hox-D9 isoform X1</fullName>
    </submittedName>
</protein>
<dbReference type="GO" id="GO:0009952">
    <property type="term" value="P:anterior/posterior pattern specification"/>
    <property type="evidence" value="ECO:0007669"/>
    <property type="project" value="TreeGrafter"/>
</dbReference>
<keyword evidence="5" id="KW-0805">Transcription regulation</keyword>
<dbReference type="InterPro" id="IPR017112">
    <property type="entry name" value="HXA9/HXB9/HXC9"/>
</dbReference>
<evidence type="ECO:0000256" key="6">
    <source>
        <dbReference type="ARBA" id="ARBA00023125"/>
    </source>
</evidence>
<name>A0AA35NVP1_9SAUR</name>
<feature type="DNA-binding region" description="Homeobox" evidence="10">
    <location>
        <begin position="343"/>
        <end position="402"/>
    </location>
</feature>
<dbReference type="PANTHER" id="PTHR45970">
    <property type="entry name" value="AGAP004664-PA"/>
    <property type="match status" value="1"/>
</dbReference>
<feature type="compositionally biased region" description="Polar residues" evidence="12">
    <location>
        <begin position="325"/>
        <end position="334"/>
    </location>
</feature>
<dbReference type="FunFam" id="1.10.10.60:FF:000018">
    <property type="entry name" value="Homeobox A10"/>
    <property type="match status" value="1"/>
</dbReference>
<evidence type="ECO:0000259" key="13">
    <source>
        <dbReference type="PROSITE" id="PS50071"/>
    </source>
</evidence>
<dbReference type="GO" id="GO:0048704">
    <property type="term" value="P:embryonic skeletal system morphogenesis"/>
    <property type="evidence" value="ECO:0007669"/>
    <property type="project" value="TreeGrafter"/>
</dbReference>
<feature type="region of interest" description="Disordered" evidence="12">
    <location>
        <begin position="291"/>
        <end position="340"/>
    </location>
</feature>
<feature type="domain" description="Homeobox" evidence="13">
    <location>
        <begin position="341"/>
        <end position="401"/>
    </location>
</feature>
<dbReference type="CDD" id="cd00086">
    <property type="entry name" value="homeodomain"/>
    <property type="match status" value="1"/>
</dbReference>
<dbReference type="Pfam" id="PF04617">
    <property type="entry name" value="Hox9_act"/>
    <property type="match status" value="2"/>
</dbReference>
<dbReference type="InterPro" id="IPR017970">
    <property type="entry name" value="Homeobox_CS"/>
</dbReference>
<evidence type="ECO:0000256" key="4">
    <source>
        <dbReference type="ARBA" id="ARBA00022473"/>
    </source>
</evidence>
<evidence type="ECO:0000256" key="11">
    <source>
        <dbReference type="RuleBase" id="RU000682"/>
    </source>
</evidence>
<keyword evidence="6 10" id="KW-0238">DNA-binding</keyword>
<evidence type="ECO:0000313" key="15">
    <source>
        <dbReference type="Proteomes" id="UP001178461"/>
    </source>
</evidence>
<accession>A0AA35NVP1</accession>
<comment type="subcellular location">
    <subcellularLocation>
        <location evidence="2 10 11">Nucleus</location>
    </subcellularLocation>
</comment>
<dbReference type="InterPro" id="IPR009057">
    <property type="entry name" value="Homeodomain-like_sf"/>
</dbReference>
<dbReference type="GO" id="GO:0000981">
    <property type="term" value="F:DNA-binding transcription factor activity, RNA polymerase II-specific"/>
    <property type="evidence" value="ECO:0007669"/>
    <property type="project" value="InterPro"/>
</dbReference>
<feature type="region of interest" description="Disordered" evidence="12">
    <location>
        <begin position="202"/>
        <end position="254"/>
    </location>
</feature>
<dbReference type="PANTHER" id="PTHR45970:SF4">
    <property type="entry name" value="HOMEOBOX PROTEIN HOX-D9"/>
    <property type="match status" value="1"/>
</dbReference>
<proteinExistence type="inferred from homology"/>